<evidence type="ECO:0000313" key="3">
    <source>
        <dbReference type="Proteomes" id="UP000003146"/>
    </source>
</evidence>
<dbReference type="HOGENOM" id="CLU_3247090_0_0_10"/>
<gene>
    <name evidence="2" type="ORF">BACCOP_01871</name>
</gene>
<proteinExistence type="predicted"/>
<dbReference type="Proteomes" id="UP000003146">
    <property type="component" value="Unassembled WGS sequence"/>
</dbReference>
<dbReference type="AlphaFoldDB" id="B3JJ09"/>
<evidence type="ECO:0000256" key="1">
    <source>
        <dbReference type="SAM" id="MobiDB-lite"/>
    </source>
</evidence>
<name>B3JJ09_9BACT</name>
<dbReference type="STRING" id="470145.BACCOP_01871"/>
<reference evidence="2 3" key="1">
    <citation type="submission" date="2008-04" db="EMBL/GenBank/DDBJ databases">
        <title>Draft genome sequence of Bacteroides coprocola (DSM 17136).</title>
        <authorList>
            <person name="Sudarsanam P."/>
            <person name="Ley R."/>
            <person name="Guruge J."/>
            <person name="Turnbaugh P.J."/>
            <person name="Mahowald M."/>
            <person name="Liep D."/>
            <person name="Gordon J."/>
        </authorList>
    </citation>
    <scope>NUCLEOTIDE SEQUENCE [LARGE SCALE GENOMIC DNA]</scope>
    <source>
        <strain evidence="2 3">DSM 17136</strain>
    </source>
</reference>
<sequence length="42" mass="4645">MKDKKSGNMNHVSANNEHHIPLHVKPIQSKEGGVTDAKLIIK</sequence>
<evidence type="ECO:0000313" key="2">
    <source>
        <dbReference type="EMBL" id="EDV01026.1"/>
    </source>
</evidence>
<accession>B3JJ09</accession>
<comment type="caution">
    <text evidence="2">The sequence shown here is derived from an EMBL/GenBank/DDBJ whole genome shotgun (WGS) entry which is preliminary data.</text>
</comment>
<reference evidence="2 3" key="2">
    <citation type="submission" date="2008-04" db="EMBL/GenBank/DDBJ databases">
        <authorList>
            <person name="Fulton L."/>
            <person name="Clifton S."/>
            <person name="Fulton B."/>
            <person name="Xu J."/>
            <person name="Minx P."/>
            <person name="Pepin K.H."/>
            <person name="Johnson M."/>
            <person name="Thiruvilangam P."/>
            <person name="Bhonagiri V."/>
            <person name="Nash W.E."/>
            <person name="Mardis E.R."/>
            <person name="Wilson R.K."/>
        </authorList>
    </citation>
    <scope>NUCLEOTIDE SEQUENCE [LARGE SCALE GENOMIC DNA]</scope>
    <source>
        <strain evidence="2 3">DSM 17136</strain>
    </source>
</reference>
<organism evidence="2 3">
    <name type="scientific">Phocaeicola coprocola DSM 17136</name>
    <dbReference type="NCBI Taxonomy" id="470145"/>
    <lineage>
        <taxon>Bacteria</taxon>
        <taxon>Pseudomonadati</taxon>
        <taxon>Bacteroidota</taxon>
        <taxon>Bacteroidia</taxon>
        <taxon>Bacteroidales</taxon>
        <taxon>Bacteroidaceae</taxon>
        <taxon>Phocaeicola</taxon>
    </lineage>
</organism>
<protein>
    <submittedName>
        <fullName evidence="2">Uncharacterized protein</fullName>
    </submittedName>
</protein>
<feature type="region of interest" description="Disordered" evidence="1">
    <location>
        <begin position="1"/>
        <end position="23"/>
    </location>
</feature>
<dbReference type="EMBL" id="ABIY02000083">
    <property type="protein sequence ID" value="EDV01026.1"/>
    <property type="molecule type" value="Genomic_DNA"/>
</dbReference>